<feature type="binding site" evidence="15">
    <location>
        <position position="453"/>
    </location>
    <ligand>
        <name>Mg(2+)</name>
        <dbReference type="ChEBI" id="CHEBI:18420"/>
        <note>shared with alpha subunit</note>
    </ligand>
</feature>
<dbReference type="HAMAP" id="MF_00283">
    <property type="entry name" value="Phe_tRNA_synth_beta1"/>
    <property type="match status" value="1"/>
</dbReference>
<feature type="domain" description="FDX-ACB" evidence="18">
    <location>
        <begin position="709"/>
        <end position="801"/>
    </location>
</feature>
<dbReference type="NCBIfam" id="NF045760">
    <property type="entry name" value="YtpR"/>
    <property type="match status" value="1"/>
</dbReference>
<dbReference type="Pfam" id="PF01588">
    <property type="entry name" value="tRNA_bind"/>
    <property type="match status" value="1"/>
</dbReference>
<dbReference type="eggNOG" id="COG0073">
    <property type="taxonomic scope" value="Bacteria"/>
</dbReference>
<feature type="binding site" evidence="15">
    <location>
        <position position="463"/>
    </location>
    <ligand>
        <name>Mg(2+)</name>
        <dbReference type="ChEBI" id="CHEBI:18420"/>
        <note>shared with alpha subunit</note>
    </ligand>
</feature>
<dbReference type="GO" id="GO:0005524">
    <property type="term" value="F:ATP binding"/>
    <property type="evidence" value="ECO:0007669"/>
    <property type="project" value="UniProtKB-UniRule"/>
</dbReference>
<dbReference type="KEGG" id="pph:Ppha_2091"/>
<dbReference type="SUPFAM" id="SSF54991">
    <property type="entry name" value="Anticodon-binding domain of PheRS"/>
    <property type="match status" value="1"/>
</dbReference>
<evidence type="ECO:0000313" key="20">
    <source>
        <dbReference type="EMBL" id="ACF44298.1"/>
    </source>
</evidence>
<keyword evidence="6 15" id="KW-0436">Ligase</keyword>
<dbReference type="InterPro" id="IPR005146">
    <property type="entry name" value="B3/B4_tRNA-bd"/>
</dbReference>
<dbReference type="InterPro" id="IPR012340">
    <property type="entry name" value="NA-bd_OB-fold"/>
</dbReference>
<evidence type="ECO:0000256" key="14">
    <source>
        <dbReference type="ARBA" id="ARBA00049255"/>
    </source>
</evidence>
<evidence type="ECO:0000313" key="21">
    <source>
        <dbReference type="Proteomes" id="UP000002724"/>
    </source>
</evidence>
<comment type="subcellular location">
    <subcellularLocation>
        <location evidence="1 15">Cytoplasm</location>
    </subcellularLocation>
</comment>
<evidence type="ECO:0000256" key="7">
    <source>
        <dbReference type="ARBA" id="ARBA00022723"/>
    </source>
</evidence>
<sequence>MKISVSWLKGFLPSFSSDTLSLVEKLTFLGFEVEEVQEPSLPDDLVVVGRIEEVVQHPNAERLTICRVDVGREEPLQIVCGAPNVKAGMVVPVATLKAKLTASDGQTITIKPSKIRGERSFGMICAADELGLSDDHSGVMELDSSCRIGEPVARYFDGDVVLDIAVTPNRPDVLSHLGIARELAGGEEIHYPEQNAVPFVQTGTLVDVLDAVACPYYTGVVIRGITVAESPAWLRKKLESIGLRPKNNIVDITNYILHGLGQPLHAFDLQKLAGERVVVRSDVRGEFVAINQQSFQVEPGMPVICDSQKPVALAGVMGGLESAVSDATTDILLESAWFDPSMIRKSAKKAAISSDASYRYERGIDPRNVRRSAECAVALILELAGGRIEEAQEWGSVPAELRRVALRADRVNALLGSSIAAGEMVAMLQRIGFRTDETEGESITFEVPSCRVDVSGEIDLVEEIARLYGYDNIQPSAQMATIYPQSRKFPEFFPDFLRSLMVGLHFREILTNPLVKREEAALFSDKLVGVLNPISEGLEVLRPALVPGFLKVISHNIRHGNRDLQLFEVARGFQSLAAGECRSESPLDAYSEQEYLVLAITGSRFPRIWNQSSEKVDFYDLMGAVEMLLEKLNLLDKSVVNIYNENTVSIDVQLTEKGRSCSYRAGVVQRLDSNLLGKFDIGQDVYIAELDAAALESCFSSGVTYEPPSRFPVVQRDISLVLPPDVTVQSLVELVRSSDSLIRGVSVFDLFERTREDGGERSVALSLEIADHAGTLQDERISDILSKVGSNAASKLGAVIRQV</sequence>
<dbReference type="InterPro" id="IPR004532">
    <property type="entry name" value="Phe-tRNA-ligase_IIc_bsu_bact"/>
</dbReference>
<feature type="domain" description="TRNA-binding" evidence="17">
    <location>
        <begin position="40"/>
        <end position="153"/>
    </location>
</feature>
<keyword evidence="10 15" id="KW-0460">Magnesium</keyword>
<dbReference type="GO" id="GO:0009328">
    <property type="term" value="C:phenylalanine-tRNA ligase complex"/>
    <property type="evidence" value="ECO:0007669"/>
    <property type="project" value="TreeGrafter"/>
</dbReference>
<dbReference type="GO" id="GO:0000049">
    <property type="term" value="F:tRNA binding"/>
    <property type="evidence" value="ECO:0007669"/>
    <property type="project" value="UniProtKB-UniRule"/>
</dbReference>
<dbReference type="HOGENOM" id="CLU_016891_0_0_10"/>
<dbReference type="SUPFAM" id="SSF50249">
    <property type="entry name" value="Nucleic acid-binding proteins"/>
    <property type="match status" value="1"/>
</dbReference>
<evidence type="ECO:0000256" key="2">
    <source>
        <dbReference type="ARBA" id="ARBA00008653"/>
    </source>
</evidence>
<dbReference type="FunFam" id="2.40.50.140:FF:000045">
    <property type="entry name" value="Phenylalanine--tRNA ligase beta subunit"/>
    <property type="match status" value="1"/>
</dbReference>
<dbReference type="Gene3D" id="2.40.50.140">
    <property type="entry name" value="Nucleic acid-binding proteins"/>
    <property type="match status" value="1"/>
</dbReference>
<dbReference type="Pfam" id="PF17759">
    <property type="entry name" value="tRNA_synthFbeta"/>
    <property type="match status" value="1"/>
</dbReference>
<keyword evidence="13 15" id="KW-0030">Aminoacyl-tRNA synthetase</keyword>
<keyword evidence="21" id="KW-1185">Reference proteome</keyword>
<evidence type="ECO:0000256" key="12">
    <source>
        <dbReference type="ARBA" id="ARBA00022917"/>
    </source>
</evidence>
<evidence type="ECO:0000256" key="3">
    <source>
        <dbReference type="ARBA" id="ARBA00011209"/>
    </source>
</evidence>
<dbReference type="PROSITE" id="PS51483">
    <property type="entry name" value="B5"/>
    <property type="match status" value="1"/>
</dbReference>
<keyword evidence="12 15" id="KW-0648">Protein biosynthesis</keyword>
<dbReference type="STRING" id="324925.Ppha_2091"/>
<dbReference type="PROSITE" id="PS51447">
    <property type="entry name" value="FDX_ACB"/>
    <property type="match status" value="1"/>
</dbReference>
<dbReference type="InterPro" id="IPR002547">
    <property type="entry name" value="tRNA-bd_dom"/>
</dbReference>
<reference evidence="20 21" key="1">
    <citation type="submission" date="2008-06" db="EMBL/GenBank/DDBJ databases">
        <title>Complete sequence of Pelodictyon phaeoclathratiforme BU-1.</title>
        <authorList>
            <consortium name="US DOE Joint Genome Institute"/>
            <person name="Lucas S."/>
            <person name="Copeland A."/>
            <person name="Lapidus A."/>
            <person name="Glavina del Rio T."/>
            <person name="Dalin E."/>
            <person name="Tice H."/>
            <person name="Bruce D."/>
            <person name="Goodwin L."/>
            <person name="Pitluck S."/>
            <person name="Schmutz J."/>
            <person name="Larimer F."/>
            <person name="Land M."/>
            <person name="Hauser L."/>
            <person name="Kyrpides N."/>
            <person name="Mikhailova N."/>
            <person name="Liu Z."/>
            <person name="Li T."/>
            <person name="Zhao F."/>
            <person name="Overmann J."/>
            <person name="Bryant D.A."/>
            <person name="Richardson P."/>
        </authorList>
    </citation>
    <scope>NUCLEOTIDE SEQUENCE [LARGE SCALE GENOMIC DNA]</scope>
    <source>
        <strain evidence="21">DSM 5477 / BU-1</strain>
    </source>
</reference>
<dbReference type="SUPFAM" id="SSF56037">
    <property type="entry name" value="PheT/TilS domain"/>
    <property type="match status" value="1"/>
</dbReference>
<evidence type="ECO:0000256" key="6">
    <source>
        <dbReference type="ARBA" id="ARBA00022598"/>
    </source>
</evidence>
<feature type="binding site" evidence="15">
    <location>
        <position position="459"/>
    </location>
    <ligand>
        <name>Mg(2+)</name>
        <dbReference type="ChEBI" id="CHEBI:18420"/>
        <note>shared with alpha subunit</note>
    </ligand>
</feature>
<dbReference type="CDD" id="cd02796">
    <property type="entry name" value="tRNA_bind_bactPheRS"/>
    <property type="match status" value="1"/>
</dbReference>
<dbReference type="Gene3D" id="3.30.56.10">
    <property type="match status" value="2"/>
</dbReference>
<dbReference type="InterPro" id="IPR005147">
    <property type="entry name" value="tRNA_synthase_B5-dom"/>
</dbReference>
<dbReference type="GO" id="GO:0000287">
    <property type="term" value="F:magnesium ion binding"/>
    <property type="evidence" value="ECO:0007669"/>
    <property type="project" value="UniProtKB-UniRule"/>
</dbReference>
<organism evidence="20 21">
    <name type="scientific">Pelodictyon phaeoclathratiforme (strain DSM 5477 / BU-1)</name>
    <dbReference type="NCBI Taxonomy" id="324925"/>
    <lineage>
        <taxon>Bacteria</taxon>
        <taxon>Pseudomonadati</taxon>
        <taxon>Chlorobiota</taxon>
        <taxon>Chlorobiia</taxon>
        <taxon>Chlorobiales</taxon>
        <taxon>Chlorobiaceae</taxon>
        <taxon>Chlorobium/Pelodictyon group</taxon>
        <taxon>Pelodictyon</taxon>
    </lineage>
</organism>
<dbReference type="AlphaFoldDB" id="B4SD39"/>
<protein>
    <recommendedName>
        <fullName evidence="15">Phenylalanine--tRNA ligase beta subunit</fullName>
        <ecNumber evidence="15">6.1.1.20</ecNumber>
    </recommendedName>
    <alternativeName>
        <fullName evidence="15">Phenylalanyl-tRNA synthetase beta subunit</fullName>
        <shortName evidence="15">PheRS</shortName>
    </alternativeName>
</protein>
<dbReference type="RefSeq" id="WP_012508777.1">
    <property type="nucleotide sequence ID" value="NC_011060.1"/>
</dbReference>
<dbReference type="SMART" id="SM00874">
    <property type="entry name" value="B5"/>
    <property type="match status" value="1"/>
</dbReference>
<comment type="similarity">
    <text evidence="2 15">Belongs to the phenylalanyl-tRNA synthetase beta subunit family. Type 1 subfamily.</text>
</comment>
<dbReference type="InterPro" id="IPR009061">
    <property type="entry name" value="DNA-bd_dom_put_sf"/>
</dbReference>
<dbReference type="InterPro" id="IPR036690">
    <property type="entry name" value="Fdx_antiC-bd_sf"/>
</dbReference>
<dbReference type="Proteomes" id="UP000002724">
    <property type="component" value="Chromosome"/>
</dbReference>
<dbReference type="GO" id="GO:0006432">
    <property type="term" value="P:phenylalanyl-tRNA aminoacylation"/>
    <property type="evidence" value="ECO:0007669"/>
    <property type="project" value="UniProtKB-UniRule"/>
</dbReference>
<dbReference type="Pfam" id="PF03484">
    <property type="entry name" value="B5"/>
    <property type="match status" value="1"/>
</dbReference>
<dbReference type="Gene3D" id="3.30.70.380">
    <property type="entry name" value="Ferrodoxin-fold anticodon-binding domain"/>
    <property type="match status" value="1"/>
</dbReference>
<feature type="binding site" evidence="15">
    <location>
        <position position="462"/>
    </location>
    <ligand>
        <name>Mg(2+)</name>
        <dbReference type="ChEBI" id="CHEBI:18420"/>
        <note>shared with alpha subunit</note>
    </ligand>
</feature>
<evidence type="ECO:0000256" key="9">
    <source>
        <dbReference type="ARBA" id="ARBA00022840"/>
    </source>
</evidence>
<dbReference type="eggNOG" id="COG0072">
    <property type="taxonomic scope" value="Bacteria"/>
</dbReference>
<dbReference type="InterPro" id="IPR041616">
    <property type="entry name" value="PheRS_beta_core"/>
</dbReference>
<keyword evidence="7 15" id="KW-0479">Metal-binding</keyword>
<evidence type="ECO:0000259" key="19">
    <source>
        <dbReference type="PROSITE" id="PS51483"/>
    </source>
</evidence>
<dbReference type="Gene3D" id="3.50.40.10">
    <property type="entry name" value="Phenylalanyl-trna Synthetase, Chain B, domain 3"/>
    <property type="match status" value="1"/>
</dbReference>
<proteinExistence type="inferred from homology"/>
<dbReference type="InterPro" id="IPR020825">
    <property type="entry name" value="Phe-tRNA_synthase-like_B3/B4"/>
</dbReference>
<evidence type="ECO:0000256" key="10">
    <source>
        <dbReference type="ARBA" id="ARBA00022842"/>
    </source>
</evidence>
<evidence type="ECO:0000259" key="18">
    <source>
        <dbReference type="PROSITE" id="PS51447"/>
    </source>
</evidence>
<accession>B4SD39</accession>
<dbReference type="Gene3D" id="3.30.930.10">
    <property type="entry name" value="Bira Bifunctional Protein, Domain 2"/>
    <property type="match status" value="1"/>
</dbReference>
<dbReference type="OrthoDB" id="9805455at2"/>
<keyword evidence="9 15" id="KW-0067">ATP-binding</keyword>
<evidence type="ECO:0000256" key="5">
    <source>
        <dbReference type="ARBA" id="ARBA00022555"/>
    </source>
</evidence>
<dbReference type="SMART" id="SM00896">
    <property type="entry name" value="FDX-ACB"/>
    <property type="match status" value="1"/>
</dbReference>
<evidence type="ECO:0000256" key="4">
    <source>
        <dbReference type="ARBA" id="ARBA00022490"/>
    </source>
</evidence>
<dbReference type="NCBIfam" id="TIGR00472">
    <property type="entry name" value="pheT_bact"/>
    <property type="match status" value="1"/>
</dbReference>
<comment type="subunit">
    <text evidence="3 15">Tetramer of two alpha and two beta subunits.</text>
</comment>
<dbReference type="SMART" id="SM00873">
    <property type="entry name" value="B3_4"/>
    <property type="match status" value="1"/>
</dbReference>
<evidence type="ECO:0000256" key="16">
    <source>
        <dbReference type="PROSITE-ProRule" id="PRU00209"/>
    </source>
</evidence>
<dbReference type="SUPFAM" id="SSF46955">
    <property type="entry name" value="Putative DNA-binding domain"/>
    <property type="match status" value="1"/>
</dbReference>
<dbReference type="PROSITE" id="PS50886">
    <property type="entry name" value="TRBD"/>
    <property type="match status" value="1"/>
</dbReference>
<dbReference type="EMBL" id="CP001110">
    <property type="protein sequence ID" value="ACF44298.1"/>
    <property type="molecule type" value="Genomic_DNA"/>
</dbReference>
<keyword evidence="11 16" id="KW-0694">RNA-binding</keyword>
<dbReference type="InterPro" id="IPR045060">
    <property type="entry name" value="Phe-tRNA-ligase_IIc_bsu"/>
</dbReference>
<dbReference type="PANTHER" id="PTHR10947">
    <property type="entry name" value="PHENYLALANYL-TRNA SYNTHETASE BETA CHAIN AND LEUCINE-RICH REPEAT-CONTAINING PROTEIN 47"/>
    <property type="match status" value="1"/>
</dbReference>
<comment type="cofactor">
    <cofactor evidence="15">
        <name>Mg(2+)</name>
        <dbReference type="ChEBI" id="CHEBI:18420"/>
    </cofactor>
    <text evidence="15">Binds 2 magnesium ions per tetramer.</text>
</comment>
<evidence type="ECO:0000259" key="17">
    <source>
        <dbReference type="PROSITE" id="PS50886"/>
    </source>
</evidence>
<keyword evidence="5 16" id="KW-0820">tRNA-binding</keyword>
<dbReference type="GO" id="GO:0004826">
    <property type="term" value="F:phenylalanine-tRNA ligase activity"/>
    <property type="evidence" value="ECO:0007669"/>
    <property type="project" value="UniProtKB-UniRule"/>
</dbReference>
<dbReference type="Pfam" id="PF03483">
    <property type="entry name" value="B3_4"/>
    <property type="match status" value="1"/>
</dbReference>
<dbReference type="InterPro" id="IPR005121">
    <property type="entry name" value="Fdx_antiC-bd"/>
</dbReference>
<feature type="domain" description="B5" evidence="19">
    <location>
        <begin position="399"/>
        <end position="475"/>
    </location>
</feature>
<keyword evidence="8 15" id="KW-0547">Nucleotide-binding</keyword>
<dbReference type="PANTHER" id="PTHR10947:SF0">
    <property type="entry name" value="PHENYLALANINE--TRNA LIGASE BETA SUBUNIT"/>
    <property type="match status" value="1"/>
</dbReference>
<comment type="catalytic activity">
    <reaction evidence="14 15">
        <text>tRNA(Phe) + L-phenylalanine + ATP = L-phenylalanyl-tRNA(Phe) + AMP + diphosphate + H(+)</text>
        <dbReference type="Rhea" id="RHEA:19413"/>
        <dbReference type="Rhea" id="RHEA-COMP:9668"/>
        <dbReference type="Rhea" id="RHEA-COMP:9699"/>
        <dbReference type="ChEBI" id="CHEBI:15378"/>
        <dbReference type="ChEBI" id="CHEBI:30616"/>
        <dbReference type="ChEBI" id="CHEBI:33019"/>
        <dbReference type="ChEBI" id="CHEBI:58095"/>
        <dbReference type="ChEBI" id="CHEBI:78442"/>
        <dbReference type="ChEBI" id="CHEBI:78531"/>
        <dbReference type="ChEBI" id="CHEBI:456215"/>
        <dbReference type="EC" id="6.1.1.20"/>
    </reaction>
</comment>
<dbReference type="InterPro" id="IPR033714">
    <property type="entry name" value="tRNA_bind_bactPheRS"/>
</dbReference>
<gene>
    <name evidence="15" type="primary">pheT</name>
    <name evidence="20" type="ordered locus">Ppha_2091</name>
</gene>
<evidence type="ECO:0000256" key="11">
    <source>
        <dbReference type="ARBA" id="ARBA00022884"/>
    </source>
</evidence>
<dbReference type="SUPFAM" id="SSF55681">
    <property type="entry name" value="Class II aaRS and biotin synthetases"/>
    <property type="match status" value="1"/>
</dbReference>
<evidence type="ECO:0000256" key="15">
    <source>
        <dbReference type="HAMAP-Rule" id="MF_00283"/>
    </source>
</evidence>
<dbReference type="EC" id="6.1.1.20" evidence="15"/>
<dbReference type="Pfam" id="PF03147">
    <property type="entry name" value="FDX-ACB"/>
    <property type="match status" value="1"/>
</dbReference>
<dbReference type="InterPro" id="IPR045864">
    <property type="entry name" value="aa-tRNA-synth_II/BPL/LPL"/>
</dbReference>
<keyword evidence="4 15" id="KW-0963">Cytoplasm</keyword>
<evidence type="ECO:0000256" key="8">
    <source>
        <dbReference type="ARBA" id="ARBA00022741"/>
    </source>
</evidence>
<evidence type="ECO:0000256" key="13">
    <source>
        <dbReference type="ARBA" id="ARBA00023146"/>
    </source>
</evidence>
<evidence type="ECO:0000256" key="1">
    <source>
        <dbReference type="ARBA" id="ARBA00004496"/>
    </source>
</evidence>
<name>B4SD39_PELPB</name>